<dbReference type="GO" id="GO:0019752">
    <property type="term" value="P:carboxylic acid metabolic process"/>
    <property type="evidence" value="ECO:0007669"/>
    <property type="project" value="InterPro"/>
</dbReference>
<organism evidence="4">
    <name type="scientific">marine metagenome</name>
    <dbReference type="NCBI Taxonomy" id="408172"/>
    <lineage>
        <taxon>unclassified sequences</taxon>
        <taxon>metagenomes</taxon>
        <taxon>ecological metagenomes</taxon>
    </lineage>
</organism>
<dbReference type="PANTHER" id="PTHR11999:SF70">
    <property type="entry name" value="MIP05841P"/>
    <property type="match status" value="1"/>
</dbReference>
<dbReference type="InterPro" id="IPR015424">
    <property type="entry name" value="PyrdxlP-dep_Trfase"/>
</dbReference>
<comment type="cofactor">
    <cofactor evidence="1">
        <name>pyridoxal 5'-phosphate</name>
        <dbReference type="ChEBI" id="CHEBI:597326"/>
    </cofactor>
</comment>
<reference evidence="4" key="1">
    <citation type="submission" date="2018-05" db="EMBL/GenBank/DDBJ databases">
        <authorList>
            <person name="Lanie J.A."/>
            <person name="Ng W.-L."/>
            <person name="Kazmierczak K.M."/>
            <person name="Andrzejewski T.M."/>
            <person name="Davidsen T.M."/>
            <person name="Wayne K.J."/>
            <person name="Tettelin H."/>
            <person name="Glass J.I."/>
            <person name="Rusch D."/>
            <person name="Podicherti R."/>
            <person name="Tsui H.-C.T."/>
            <person name="Winkler M.E."/>
        </authorList>
    </citation>
    <scope>NUCLEOTIDE SEQUENCE</scope>
</reference>
<dbReference type="EMBL" id="UINC01224258">
    <property type="protein sequence ID" value="SVE53806.1"/>
    <property type="molecule type" value="Genomic_DNA"/>
</dbReference>
<keyword evidence="2" id="KW-0210">Decarboxylase</keyword>
<dbReference type="GO" id="GO:0016831">
    <property type="term" value="F:carboxy-lyase activity"/>
    <property type="evidence" value="ECO:0007669"/>
    <property type="project" value="UniProtKB-KW"/>
</dbReference>
<evidence type="ECO:0000256" key="2">
    <source>
        <dbReference type="ARBA" id="ARBA00022793"/>
    </source>
</evidence>
<evidence type="ECO:0000256" key="3">
    <source>
        <dbReference type="ARBA" id="ARBA00022898"/>
    </source>
</evidence>
<dbReference type="GO" id="GO:0005737">
    <property type="term" value="C:cytoplasm"/>
    <property type="evidence" value="ECO:0007669"/>
    <property type="project" value="TreeGrafter"/>
</dbReference>
<evidence type="ECO:0008006" key="5">
    <source>
        <dbReference type="Google" id="ProtNLM"/>
    </source>
</evidence>
<dbReference type="GO" id="GO:0030170">
    <property type="term" value="F:pyridoxal phosphate binding"/>
    <property type="evidence" value="ECO:0007669"/>
    <property type="project" value="InterPro"/>
</dbReference>
<dbReference type="AlphaFoldDB" id="A0A383EAD0"/>
<feature type="non-terminal residue" evidence="4">
    <location>
        <position position="107"/>
    </location>
</feature>
<dbReference type="InterPro" id="IPR010977">
    <property type="entry name" value="Aromatic_deC"/>
</dbReference>
<evidence type="ECO:0000313" key="4">
    <source>
        <dbReference type="EMBL" id="SVE53806.1"/>
    </source>
</evidence>
<keyword evidence="3" id="KW-0663">Pyridoxal phosphate</keyword>
<dbReference type="GO" id="GO:0006520">
    <property type="term" value="P:amino acid metabolic process"/>
    <property type="evidence" value="ECO:0007669"/>
    <property type="project" value="InterPro"/>
</dbReference>
<dbReference type="SUPFAM" id="SSF53383">
    <property type="entry name" value="PLP-dependent transferases"/>
    <property type="match status" value="1"/>
</dbReference>
<dbReference type="InterPro" id="IPR002129">
    <property type="entry name" value="PyrdxlP-dep_de-COase"/>
</dbReference>
<dbReference type="PANTHER" id="PTHR11999">
    <property type="entry name" value="GROUP II PYRIDOXAL-5-PHOSPHATE DECARBOXYLASE"/>
    <property type="match status" value="1"/>
</dbReference>
<evidence type="ECO:0000256" key="1">
    <source>
        <dbReference type="ARBA" id="ARBA00001933"/>
    </source>
</evidence>
<proteinExistence type="predicted"/>
<sequence length="107" mass="12007">MDIEEFRRTSHDLVDWMADYLRDIESYPVRAQVVPGEVLARLPNDPPLVGTSPAAILDDFKEVILPGMTHWQHPSFFAYFPANSSPPSVLAEMITATLGAQCMSWET</sequence>
<protein>
    <recommendedName>
        <fullName evidence="5">Aspartate aminotransferase family protein</fullName>
    </recommendedName>
</protein>
<dbReference type="PRINTS" id="PR00800">
    <property type="entry name" value="YHDCRBOXLASE"/>
</dbReference>
<gene>
    <name evidence="4" type="ORF">METZ01_LOCUS506660</name>
</gene>
<dbReference type="Pfam" id="PF00282">
    <property type="entry name" value="Pyridoxal_deC"/>
    <property type="match status" value="1"/>
</dbReference>
<dbReference type="Gene3D" id="1.20.1340.10">
    <property type="entry name" value="dopa decarboxylase, N-terminal domain"/>
    <property type="match status" value="1"/>
</dbReference>
<name>A0A383EAD0_9ZZZZ</name>
<accession>A0A383EAD0</accession>
<keyword evidence="2" id="KW-0456">Lyase</keyword>